<sequence length="188" mass="19947">MTVRILAISGSLRRNSYNTRLLRAAAPLAPPGTELTLWDELRDVPPFDEDDEHGVPHAAVSGLRAAVADADALLIATPEYNGSIPGQLKNALDWLSRPYRTNPARGKPAAVLGASTGRLGAVWGQADTRKVLGALGARVLDRELLLARAQHAFATDDDRVVRDGFDHHLADLLRSLVDAAAPAAAPAA</sequence>
<dbReference type="PANTHER" id="PTHR30543:SF21">
    <property type="entry name" value="NAD(P)H-DEPENDENT FMN REDUCTASE LOT6"/>
    <property type="match status" value="1"/>
</dbReference>
<organism evidence="2">
    <name type="scientific">uncultured Thermoleophilia bacterium</name>
    <dbReference type="NCBI Taxonomy" id="1497501"/>
    <lineage>
        <taxon>Bacteria</taxon>
        <taxon>Bacillati</taxon>
        <taxon>Actinomycetota</taxon>
        <taxon>Thermoleophilia</taxon>
        <taxon>environmental samples</taxon>
    </lineage>
</organism>
<dbReference type="Gene3D" id="3.40.50.360">
    <property type="match status" value="1"/>
</dbReference>
<dbReference type="InterPro" id="IPR050712">
    <property type="entry name" value="NAD(P)H-dep_reductase"/>
</dbReference>
<dbReference type="PANTHER" id="PTHR30543">
    <property type="entry name" value="CHROMATE REDUCTASE"/>
    <property type="match status" value="1"/>
</dbReference>
<dbReference type="InterPro" id="IPR029039">
    <property type="entry name" value="Flavoprotein-like_sf"/>
</dbReference>
<evidence type="ECO:0000313" key="2">
    <source>
        <dbReference type="EMBL" id="CAA9541543.1"/>
    </source>
</evidence>
<dbReference type="GO" id="GO:0005829">
    <property type="term" value="C:cytosol"/>
    <property type="evidence" value="ECO:0007669"/>
    <property type="project" value="TreeGrafter"/>
</dbReference>
<reference evidence="2" key="1">
    <citation type="submission" date="2020-02" db="EMBL/GenBank/DDBJ databases">
        <authorList>
            <person name="Meier V. D."/>
        </authorList>
    </citation>
    <scope>NUCLEOTIDE SEQUENCE</scope>
    <source>
        <strain evidence="2">AVDCRST_MAG79</strain>
    </source>
</reference>
<dbReference type="GO" id="GO:0010181">
    <property type="term" value="F:FMN binding"/>
    <property type="evidence" value="ECO:0007669"/>
    <property type="project" value="TreeGrafter"/>
</dbReference>
<gene>
    <name evidence="2" type="ORF">AVDCRST_MAG79-1905</name>
</gene>
<name>A0A6J4U5I6_9ACTN</name>
<dbReference type="AlphaFoldDB" id="A0A6J4U5I6"/>
<dbReference type="InterPro" id="IPR005025">
    <property type="entry name" value="FMN_Rdtase-like_dom"/>
</dbReference>
<dbReference type="SUPFAM" id="SSF52218">
    <property type="entry name" value="Flavoproteins"/>
    <property type="match status" value="1"/>
</dbReference>
<dbReference type="Pfam" id="PF03358">
    <property type="entry name" value="FMN_red"/>
    <property type="match status" value="1"/>
</dbReference>
<dbReference type="EMBL" id="CADCWC010000288">
    <property type="protein sequence ID" value="CAA9541543.1"/>
    <property type="molecule type" value="Genomic_DNA"/>
</dbReference>
<feature type="domain" description="NADPH-dependent FMN reductase-like" evidence="1">
    <location>
        <begin position="4"/>
        <end position="149"/>
    </location>
</feature>
<evidence type="ECO:0000259" key="1">
    <source>
        <dbReference type="Pfam" id="PF03358"/>
    </source>
</evidence>
<dbReference type="GO" id="GO:0016491">
    <property type="term" value="F:oxidoreductase activity"/>
    <property type="evidence" value="ECO:0007669"/>
    <property type="project" value="InterPro"/>
</dbReference>
<proteinExistence type="predicted"/>
<protein>
    <submittedName>
        <fullName evidence="2">NADPH:quinone oxidoreductase</fullName>
    </submittedName>
</protein>
<accession>A0A6J4U5I6</accession>